<accession>A0A3E4EYE2</accession>
<dbReference type="InterPro" id="IPR029024">
    <property type="entry name" value="TerB-like"/>
</dbReference>
<dbReference type="Gene3D" id="1.10.3680.10">
    <property type="entry name" value="TerB-like"/>
    <property type="match status" value="1"/>
</dbReference>
<dbReference type="EMBL" id="QSOI01000019">
    <property type="protein sequence ID" value="RGI81721.1"/>
    <property type="molecule type" value="Genomic_DNA"/>
</dbReference>
<evidence type="ECO:0000313" key="4">
    <source>
        <dbReference type="Proteomes" id="UP000261208"/>
    </source>
</evidence>
<reference evidence="3 4" key="1">
    <citation type="submission" date="2018-08" db="EMBL/GenBank/DDBJ databases">
        <title>A genome reference for cultivated species of the human gut microbiota.</title>
        <authorList>
            <person name="Zou Y."/>
            <person name="Xue W."/>
            <person name="Luo G."/>
        </authorList>
    </citation>
    <scope>NUCLEOTIDE SEQUENCE [LARGE SCALE GENOMIC DNA]</scope>
    <source>
        <strain evidence="2 4">TF11-11</strain>
        <strain evidence="1 3">TM09-19AC</strain>
    </source>
</reference>
<name>A0A3E4EYE2_9FIRM</name>
<dbReference type="SUPFAM" id="SSF158682">
    <property type="entry name" value="TerB-like"/>
    <property type="match status" value="1"/>
</dbReference>
<dbReference type="Proteomes" id="UP000261208">
    <property type="component" value="Unassembled WGS sequence"/>
</dbReference>
<evidence type="ECO:0000313" key="3">
    <source>
        <dbReference type="Proteomes" id="UP000260664"/>
    </source>
</evidence>
<evidence type="ECO:0000313" key="2">
    <source>
        <dbReference type="EMBL" id="RGK43237.1"/>
    </source>
</evidence>
<proteinExistence type="predicted"/>
<sequence>MFLNYLSEESKEDFLKLCVYAALSNEEFAEEEKEMLKEYCKEMNISDHIPSTDGSVEVVLDNINKNAGIKEKKIIVLELLGLVKADGFFDNAEQEFMQKLVGKLGMNEDIMKHLNSLLDVYTVICKELYTTIME</sequence>
<evidence type="ECO:0008006" key="5">
    <source>
        <dbReference type="Google" id="ProtNLM"/>
    </source>
</evidence>
<dbReference type="Proteomes" id="UP000260664">
    <property type="component" value="Unassembled WGS sequence"/>
</dbReference>
<dbReference type="EMBL" id="QSQQ01000034">
    <property type="protein sequence ID" value="RGK43237.1"/>
    <property type="molecule type" value="Genomic_DNA"/>
</dbReference>
<comment type="caution">
    <text evidence="1">The sequence shown here is derived from an EMBL/GenBank/DDBJ whole genome shotgun (WGS) entry which is preliminary data.</text>
</comment>
<gene>
    <name evidence="2" type="ORF">DXD10_16250</name>
    <name evidence="1" type="ORF">DXD84_12750</name>
</gene>
<protein>
    <recommendedName>
        <fullName evidence="5">TerB family tellurite resistance protein</fullName>
    </recommendedName>
</protein>
<dbReference type="RefSeq" id="WP_117495683.1">
    <property type="nucleotide sequence ID" value="NZ_QSOI01000019.1"/>
</dbReference>
<organism evidence="1 3">
    <name type="scientific">Dorea formicigenerans</name>
    <dbReference type="NCBI Taxonomy" id="39486"/>
    <lineage>
        <taxon>Bacteria</taxon>
        <taxon>Bacillati</taxon>
        <taxon>Bacillota</taxon>
        <taxon>Clostridia</taxon>
        <taxon>Lachnospirales</taxon>
        <taxon>Lachnospiraceae</taxon>
        <taxon>Dorea</taxon>
    </lineage>
</organism>
<evidence type="ECO:0000313" key="1">
    <source>
        <dbReference type="EMBL" id="RGI81721.1"/>
    </source>
</evidence>
<dbReference type="AlphaFoldDB" id="A0A3E4EYE2"/>